<dbReference type="EMBL" id="CAJPVJ010000064">
    <property type="protein sequence ID" value="CAG2160059.1"/>
    <property type="molecule type" value="Genomic_DNA"/>
</dbReference>
<name>A0A7R9Q9A6_9ACAR</name>
<organism evidence="13">
    <name type="scientific">Oppiella nova</name>
    <dbReference type="NCBI Taxonomy" id="334625"/>
    <lineage>
        <taxon>Eukaryota</taxon>
        <taxon>Metazoa</taxon>
        <taxon>Ecdysozoa</taxon>
        <taxon>Arthropoda</taxon>
        <taxon>Chelicerata</taxon>
        <taxon>Arachnida</taxon>
        <taxon>Acari</taxon>
        <taxon>Acariformes</taxon>
        <taxon>Sarcoptiformes</taxon>
        <taxon>Oribatida</taxon>
        <taxon>Brachypylina</taxon>
        <taxon>Oppioidea</taxon>
        <taxon>Oppiidae</taxon>
        <taxon>Oppiella</taxon>
    </lineage>
</organism>
<keyword evidence="6" id="KW-0489">Methyltransferase</keyword>
<dbReference type="EMBL" id="OC914889">
    <property type="protein sequence ID" value="CAD7637245.1"/>
    <property type="molecule type" value="Genomic_DNA"/>
</dbReference>
<dbReference type="InterPro" id="IPR015947">
    <property type="entry name" value="PUA-like_sf"/>
</dbReference>
<comment type="subcellular location">
    <subcellularLocation>
        <location evidence="1">Cytoplasm</location>
    </subcellularLocation>
</comment>
<dbReference type="InterPro" id="IPR046886">
    <property type="entry name" value="RsmE_MTase_dom"/>
</dbReference>
<evidence type="ECO:0000256" key="8">
    <source>
        <dbReference type="ARBA" id="ARBA00022691"/>
    </source>
</evidence>
<evidence type="ECO:0000313" key="14">
    <source>
        <dbReference type="Proteomes" id="UP000728032"/>
    </source>
</evidence>
<keyword evidence="5" id="KW-0698">rRNA processing</keyword>
<dbReference type="NCBIfam" id="TIGR00046">
    <property type="entry name" value="RsmE family RNA methyltransferase"/>
    <property type="match status" value="1"/>
</dbReference>
<dbReference type="OrthoDB" id="3465at2759"/>
<dbReference type="Pfam" id="PF20260">
    <property type="entry name" value="PUA_4"/>
    <property type="match status" value="1"/>
</dbReference>
<evidence type="ECO:0000256" key="3">
    <source>
        <dbReference type="ARBA" id="ARBA00012328"/>
    </source>
</evidence>
<evidence type="ECO:0000256" key="1">
    <source>
        <dbReference type="ARBA" id="ARBA00004496"/>
    </source>
</evidence>
<keyword evidence="4" id="KW-0963">Cytoplasm</keyword>
<evidence type="ECO:0000256" key="2">
    <source>
        <dbReference type="ARBA" id="ARBA00005528"/>
    </source>
</evidence>
<dbReference type="SUPFAM" id="SSF75217">
    <property type="entry name" value="alpha/beta knot"/>
    <property type="match status" value="1"/>
</dbReference>
<dbReference type="AlphaFoldDB" id="A0A7R9Q9A6"/>
<keyword evidence="7" id="KW-0808">Transferase</keyword>
<feature type="domain" description="Ribosomal RNA small subunit methyltransferase E methyltransferase" evidence="11">
    <location>
        <begin position="79"/>
        <end position="215"/>
    </location>
</feature>
<dbReference type="InterPro" id="IPR046887">
    <property type="entry name" value="RsmE_PUA-like"/>
</dbReference>
<keyword evidence="14" id="KW-1185">Reference proteome</keyword>
<evidence type="ECO:0000256" key="5">
    <source>
        <dbReference type="ARBA" id="ARBA00022552"/>
    </source>
</evidence>
<dbReference type="InterPro" id="IPR006700">
    <property type="entry name" value="RsmE"/>
</dbReference>
<feature type="domain" description="Ribosomal RNA small subunit methyltransferase E PUA-like" evidence="12">
    <location>
        <begin position="18"/>
        <end position="63"/>
    </location>
</feature>
<dbReference type="GO" id="GO:0005737">
    <property type="term" value="C:cytoplasm"/>
    <property type="evidence" value="ECO:0007669"/>
    <property type="project" value="UniProtKB-SubCell"/>
</dbReference>
<evidence type="ECO:0000313" key="13">
    <source>
        <dbReference type="EMBL" id="CAD7637245.1"/>
    </source>
</evidence>
<gene>
    <name evidence="13" type="ORF">ONB1V03_LOCUS704</name>
</gene>
<dbReference type="Pfam" id="PF04452">
    <property type="entry name" value="Methyltrans_RNA"/>
    <property type="match status" value="1"/>
</dbReference>
<dbReference type="NCBIfam" id="NF008692">
    <property type="entry name" value="PRK11713.1-5"/>
    <property type="match status" value="1"/>
</dbReference>
<protein>
    <recommendedName>
        <fullName evidence="3">16S rRNA (uracil(1498)-N(3))-methyltransferase</fullName>
        <ecNumber evidence="3">2.1.1.193</ecNumber>
    </recommendedName>
</protein>
<reference evidence="13" key="1">
    <citation type="submission" date="2020-11" db="EMBL/GenBank/DDBJ databases">
        <authorList>
            <person name="Tran Van P."/>
        </authorList>
    </citation>
    <scope>NUCLEOTIDE SEQUENCE</scope>
</reference>
<dbReference type="PANTHER" id="PTHR30027">
    <property type="entry name" value="RIBOSOMAL RNA SMALL SUBUNIT METHYLTRANSFERASE E"/>
    <property type="match status" value="1"/>
</dbReference>
<comment type="similarity">
    <text evidence="2">Belongs to the RNA methyltransferase RsmE family.</text>
</comment>
<comment type="catalytic activity">
    <reaction evidence="10">
        <text>uridine(1498) in 16S rRNA + S-adenosyl-L-methionine = N(3)-methyluridine(1498) in 16S rRNA + S-adenosyl-L-homocysteine + H(+)</text>
        <dbReference type="Rhea" id="RHEA:42920"/>
        <dbReference type="Rhea" id="RHEA-COMP:10283"/>
        <dbReference type="Rhea" id="RHEA-COMP:10284"/>
        <dbReference type="ChEBI" id="CHEBI:15378"/>
        <dbReference type="ChEBI" id="CHEBI:57856"/>
        <dbReference type="ChEBI" id="CHEBI:59789"/>
        <dbReference type="ChEBI" id="CHEBI:65315"/>
        <dbReference type="ChEBI" id="CHEBI:74502"/>
        <dbReference type="EC" id="2.1.1.193"/>
    </reaction>
</comment>
<dbReference type="InterPro" id="IPR029026">
    <property type="entry name" value="tRNA_m1G_MTases_N"/>
</dbReference>
<evidence type="ECO:0000256" key="4">
    <source>
        <dbReference type="ARBA" id="ARBA00022490"/>
    </source>
</evidence>
<comment type="function">
    <text evidence="9">Specifically methylates the N3 position of the uracil ring of uridine 1498 (m3U1498) in 16S rRNA. Acts on the fully assembled 30S ribosomal subunit.</text>
</comment>
<evidence type="ECO:0000259" key="12">
    <source>
        <dbReference type="Pfam" id="PF20260"/>
    </source>
</evidence>
<dbReference type="InterPro" id="IPR029028">
    <property type="entry name" value="Alpha/beta_knot_MTases"/>
</dbReference>
<dbReference type="SUPFAM" id="SSF88697">
    <property type="entry name" value="PUA domain-like"/>
    <property type="match status" value="1"/>
</dbReference>
<evidence type="ECO:0000256" key="9">
    <source>
        <dbReference type="ARBA" id="ARBA00025699"/>
    </source>
</evidence>
<dbReference type="PANTHER" id="PTHR30027:SF3">
    <property type="entry name" value="16S RRNA (URACIL(1498)-N(3))-METHYLTRANSFERASE"/>
    <property type="match status" value="1"/>
</dbReference>
<evidence type="ECO:0000259" key="11">
    <source>
        <dbReference type="Pfam" id="PF04452"/>
    </source>
</evidence>
<dbReference type="EC" id="2.1.1.193" evidence="3"/>
<accession>A0A7R9Q9A6</accession>
<dbReference type="Gene3D" id="2.40.240.20">
    <property type="entry name" value="Hypothetical PUA domain-like, domain 1"/>
    <property type="match status" value="1"/>
</dbReference>
<proteinExistence type="inferred from homology"/>
<dbReference type="CDD" id="cd18084">
    <property type="entry name" value="RsmE-like"/>
    <property type="match status" value="1"/>
</dbReference>
<dbReference type="GO" id="GO:0070042">
    <property type="term" value="F:rRNA (uridine-N3-)-methyltransferase activity"/>
    <property type="evidence" value="ECO:0007669"/>
    <property type="project" value="TreeGrafter"/>
</dbReference>
<dbReference type="Gene3D" id="3.40.1280.10">
    <property type="match status" value="1"/>
</dbReference>
<evidence type="ECO:0000256" key="7">
    <source>
        <dbReference type="ARBA" id="ARBA00022679"/>
    </source>
</evidence>
<sequence>MPRFYIETDLAVETTVELTETVFHHWVKVLRAQVGEKATLFNGQGGEYEVTLTAVAKKSASVLVNSFNPDNRTPAFTALLGQVMSKGDRMDYAIQKAVELGISQIQLLTSERCEMRLKYDRDQKKLDHWQAIAIAACEQCGMNLVPQILAPLSLNEWIKTVLPQSKFVLAPEKEQTDVLKDISPDIALLIGPEGGLNEAEIDQANQYGFKNWCIGDLAPLNLHILKIAEVQALMNDVQEELLSYDVNSSNIRKITKDIRIFFIWT</sequence>
<dbReference type="GO" id="GO:0070475">
    <property type="term" value="P:rRNA base methylation"/>
    <property type="evidence" value="ECO:0007669"/>
    <property type="project" value="TreeGrafter"/>
</dbReference>
<evidence type="ECO:0000256" key="6">
    <source>
        <dbReference type="ARBA" id="ARBA00022603"/>
    </source>
</evidence>
<keyword evidence="8" id="KW-0949">S-adenosyl-L-methionine</keyword>
<evidence type="ECO:0000256" key="10">
    <source>
        <dbReference type="ARBA" id="ARBA00047944"/>
    </source>
</evidence>
<dbReference type="Proteomes" id="UP000728032">
    <property type="component" value="Unassembled WGS sequence"/>
</dbReference>